<name>A0A1W0VVC9_SORBI</name>
<evidence type="ECO:0000313" key="4">
    <source>
        <dbReference type="EMBL" id="OQU86098.1"/>
    </source>
</evidence>
<dbReference type="Pfam" id="PF23571">
    <property type="entry name" value="GH3_M"/>
    <property type="match status" value="1"/>
</dbReference>
<accession>A0A1W0VVC9</accession>
<evidence type="ECO:0000313" key="5">
    <source>
        <dbReference type="Proteomes" id="UP000000768"/>
    </source>
</evidence>
<dbReference type="EMBL" id="CM000762">
    <property type="protein sequence ID" value="OQU86098.1"/>
    <property type="molecule type" value="Genomic_DNA"/>
</dbReference>
<dbReference type="Gramene" id="OQU86098">
    <property type="protein sequence ID" value="OQU86098"/>
    <property type="gene ID" value="SORBI_3003G015000"/>
</dbReference>
<dbReference type="GO" id="GO:0016874">
    <property type="term" value="F:ligase activity"/>
    <property type="evidence" value="ECO:0007669"/>
    <property type="project" value="UniProtKB-KW"/>
</dbReference>
<dbReference type="Pfam" id="PF03321">
    <property type="entry name" value="GH3"/>
    <property type="match status" value="1"/>
</dbReference>
<dbReference type="PANTHER" id="PTHR31901:SF56">
    <property type="entry name" value="JASMONOYL--L-AMINO ACID SYNTHETASE GH3.3"/>
    <property type="match status" value="1"/>
</dbReference>
<gene>
    <name evidence="4" type="ORF">SORBI_3003G015000</name>
</gene>
<reference evidence="4 5" key="1">
    <citation type="journal article" date="2009" name="Nature">
        <title>The Sorghum bicolor genome and the diversification of grasses.</title>
        <authorList>
            <person name="Paterson A.H."/>
            <person name="Bowers J.E."/>
            <person name="Bruggmann R."/>
            <person name="Dubchak I."/>
            <person name="Grimwood J."/>
            <person name="Gundlach H."/>
            <person name="Haberer G."/>
            <person name="Hellsten U."/>
            <person name="Mitros T."/>
            <person name="Poliakov A."/>
            <person name="Schmutz J."/>
            <person name="Spannagl M."/>
            <person name="Tang H."/>
            <person name="Wang X."/>
            <person name="Wicker T."/>
            <person name="Bharti A.K."/>
            <person name="Chapman J."/>
            <person name="Feltus F.A."/>
            <person name="Gowik U."/>
            <person name="Grigoriev I.V."/>
            <person name="Lyons E."/>
            <person name="Maher C.A."/>
            <person name="Martis M."/>
            <person name="Narechania A."/>
            <person name="Otillar R.P."/>
            <person name="Penning B.W."/>
            <person name="Salamov A.A."/>
            <person name="Wang Y."/>
            <person name="Zhang L."/>
            <person name="Carpita N.C."/>
            <person name="Freeling M."/>
            <person name="Gingle A.R."/>
            <person name="Hash C.T."/>
            <person name="Keller B."/>
            <person name="Klein P."/>
            <person name="Kresovich S."/>
            <person name="McCann M.C."/>
            <person name="Ming R."/>
            <person name="Peterson D.G."/>
            <person name="Mehboob-ur-Rahman"/>
            <person name="Ware D."/>
            <person name="Westhoff P."/>
            <person name="Mayer K.F."/>
            <person name="Messing J."/>
            <person name="Rokhsar D.S."/>
        </authorList>
    </citation>
    <scope>NUCLEOTIDE SEQUENCE [LARGE SCALE GENOMIC DNA]</scope>
    <source>
        <strain evidence="5">cv. BTx623</strain>
    </source>
</reference>
<sequence length="517" mass="56585">MPEKKTTTTTLLQQQQQQQQAAFCGEAVIAEFESLTRDAAAVQRDTLRRILGDNATAEYLRCRGLAGRTDAASFRACVPLATHADIEPYITRIADGDTSALLTANPITSISLSSGTTQGKRKYLPFNQELVKSTMQIYRTSYAFRNRAFPVEDGKALQFIYGSRQFTTTGGLTATTATTNVYRSEEFMPTMRAIQSQVCSPEAVIFGADFAQSLYCHLLCGLLYADEVRIVSATFAHSLVLAFQTFERVWEDLCADIRAGSLSQTRVTAPAVRRAVEALLTGPNPALADEVVRRCAGLSNWYGVIPALFPNARYVHGIMTGSMEHYVKKLRHYAGGLPLVAAEYGASEGWVGANVEPETPPESVTFTVLPNIAYFEFIPLKATSCCHGGADDDDTSYAEAEPVGLTEVAVGEHYEVVVTTFAGNTTLHTSSLGLGPCSRSYTTYDDDDAWSLITTVLYACSSPDFQILTYRISSLDSPLNRSSCACIEQYNPGQFQETVHCRNEKYCGWAGLDVRQI</sequence>
<comment type="similarity">
    <text evidence="1">Belongs to the IAA-amido conjugating enzyme family.</text>
</comment>
<organism evidence="4 5">
    <name type="scientific">Sorghum bicolor</name>
    <name type="common">Sorghum</name>
    <name type="synonym">Sorghum vulgare</name>
    <dbReference type="NCBI Taxonomy" id="4558"/>
    <lineage>
        <taxon>Eukaryota</taxon>
        <taxon>Viridiplantae</taxon>
        <taxon>Streptophyta</taxon>
        <taxon>Embryophyta</taxon>
        <taxon>Tracheophyta</taxon>
        <taxon>Spermatophyta</taxon>
        <taxon>Magnoliopsida</taxon>
        <taxon>Liliopsida</taxon>
        <taxon>Poales</taxon>
        <taxon>Poaceae</taxon>
        <taxon>PACMAD clade</taxon>
        <taxon>Panicoideae</taxon>
        <taxon>Andropogonodae</taxon>
        <taxon>Andropogoneae</taxon>
        <taxon>Sorghinae</taxon>
        <taxon>Sorghum</taxon>
    </lineage>
</organism>
<dbReference type="InterPro" id="IPR004993">
    <property type="entry name" value="GH3"/>
</dbReference>
<evidence type="ECO:0000256" key="1">
    <source>
        <dbReference type="ARBA" id="ARBA00008068"/>
    </source>
</evidence>
<evidence type="ECO:0000256" key="2">
    <source>
        <dbReference type="ARBA" id="ARBA00022598"/>
    </source>
</evidence>
<dbReference type="PANTHER" id="PTHR31901">
    <property type="entry name" value="GH3 DOMAIN-CONTAINING PROTEIN"/>
    <property type="match status" value="1"/>
</dbReference>
<dbReference type="Proteomes" id="UP000000768">
    <property type="component" value="Chromosome 3"/>
</dbReference>
<reference evidence="5" key="2">
    <citation type="journal article" date="2018" name="Plant J.">
        <title>The Sorghum bicolor reference genome: improved assembly, gene annotations, a transcriptome atlas, and signatures of genome organization.</title>
        <authorList>
            <person name="McCormick R.F."/>
            <person name="Truong S.K."/>
            <person name="Sreedasyam A."/>
            <person name="Jenkins J."/>
            <person name="Shu S."/>
            <person name="Sims D."/>
            <person name="Kennedy M."/>
            <person name="Amirebrahimi M."/>
            <person name="Weers B.D."/>
            <person name="McKinley B."/>
            <person name="Mattison A."/>
            <person name="Morishige D.T."/>
            <person name="Grimwood J."/>
            <person name="Schmutz J."/>
            <person name="Mullet J.E."/>
        </authorList>
    </citation>
    <scope>NUCLEOTIDE SEQUENCE [LARGE SCALE GENOMIC DNA]</scope>
    <source>
        <strain evidence="5">cv. BTx623</strain>
    </source>
</reference>
<feature type="domain" description="GH3 middle" evidence="3">
    <location>
        <begin position="366"/>
        <end position="423"/>
    </location>
</feature>
<keyword evidence="5" id="KW-1185">Reference proteome</keyword>
<proteinExistence type="inferred from homology"/>
<dbReference type="AlphaFoldDB" id="A0A1W0VVC9"/>
<evidence type="ECO:0000259" key="3">
    <source>
        <dbReference type="Pfam" id="PF23571"/>
    </source>
</evidence>
<dbReference type="ExpressionAtlas" id="A0A1W0VVC9">
    <property type="expression patterns" value="baseline and differential"/>
</dbReference>
<dbReference type="InterPro" id="IPR055377">
    <property type="entry name" value="GH3_M"/>
</dbReference>
<protein>
    <recommendedName>
        <fullName evidence="3">GH3 middle domain-containing protein</fullName>
    </recommendedName>
</protein>
<keyword evidence="2" id="KW-0436">Ligase</keyword>